<reference evidence="1" key="1">
    <citation type="submission" date="2021-05" db="EMBL/GenBank/DDBJ databases">
        <authorList>
            <person name="Pan Q."/>
            <person name="Jouanno E."/>
            <person name="Zahm M."/>
            <person name="Klopp C."/>
            <person name="Cabau C."/>
            <person name="Louis A."/>
            <person name="Berthelot C."/>
            <person name="Parey E."/>
            <person name="Roest Crollius H."/>
            <person name="Montfort J."/>
            <person name="Robinson-Rechavi M."/>
            <person name="Bouchez O."/>
            <person name="Lampietro C."/>
            <person name="Lopez Roques C."/>
            <person name="Donnadieu C."/>
            <person name="Postlethwait J."/>
            <person name="Bobe J."/>
            <person name="Dillon D."/>
            <person name="Chandos A."/>
            <person name="von Hippel F."/>
            <person name="Guiguen Y."/>
        </authorList>
    </citation>
    <scope>NUCLEOTIDE SEQUENCE</scope>
    <source>
        <strain evidence="1">YG-Jan2019</strain>
    </source>
</reference>
<protein>
    <submittedName>
        <fullName evidence="1">Uncharacterized protein</fullName>
    </submittedName>
</protein>
<proteinExistence type="predicted"/>
<evidence type="ECO:0000313" key="1">
    <source>
        <dbReference type="EMBL" id="KAJ8014357.1"/>
    </source>
</evidence>
<evidence type="ECO:0000313" key="2">
    <source>
        <dbReference type="Proteomes" id="UP001157502"/>
    </source>
</evidence>
<dbReference type="Proteomes" id="UP001157502">
    <property type="component" value="Chromosome 3"/>
</dbReference>
<accession>A0ACC2HEH1</accession>
<keyword evidence="2" id="KW-1185">Reference proteome</keyword>
<gene>
    <name evidence="1" type="ORF">DPEC_G00039390</name>
</gene>
<organism evidence="1 2">
    <name type="scientific">Dallia pectoralis</name>
    <name type="common">Alaska blackfish</name>
    <dbReference type="NCBI Taxonomy" id="75939"/>
    <lineage>
        <taxon>Eukaryota</taxon>
        <taxon>Metazoa</taxon>
        <taxon>Chordata</taxon>
        <taxon>Craniata</taxon>
        <taxon>Vertebrata</taxon>
        <taxon>Euteleostomi</taxon>
        <taxon>Actinopterygii</taxon>
        <taxon>Neopterygii</taxon>
        <taxon>Teleostei</taxon>
        <taxon>Protacanthopterygii</taxon>
        <taxon>Esociformes</taxon>
        <taxon>Umbridae</taxon>
        <taxon>Dallia</taxon>
    </lineage>
</organism>
<comment type="caution">
    <text evidence="1">The sequence shown here is derived from an EMBL/GenBank/DDBJ whole genome shotgun (WGS) entry which is preliminary data.</text>
</comment>
<dbReference type="EMBL" id="CM055730">
    <property type="protein sequence ID" value="KAJ8014357.1"/>
    <property type="molecule type" value="Genomic_DNA"/>
</dbReference>
<name>A0ACC2HEH1_DALPE</name>
<sequence>MHHTSRHPGASVASTAQLDYPLEPLEVPGMVMDMPRDLSLGPARGDLVSALPVNILPEYADLDGVFFSKKARCLHSHRSCYCTSDLLSESTLLRRWIYRESQRFTYTLAK</sequence>